<evidence type="ECO:0000313" key="1">
    <source>
        <dbReference type="EMBL" id="KAL3271134.1"/>
    </source>
</evidence>
<keyword evidence="2" id="KW-1185">Reference proteome</keyword>
<dbReference type="AlphaFoldDB" id="A0ABD2MXL0"/>
<dbReference type="Proteomes" id="UP001516400">
    <property type="component" value="Unassembled WGS sequence"/>
</dbReference>
<dbReference type="EMBL" id="JABFTP020000042">
    <property type="protein sequence ID" value="KAL3271134.1"/>
    <property type="molecule type" value="Genomic_DNA"/>
</dbReference>
<gene>
    <name evidence="1" type="ORF">HHI36_021631</name>
</gene>
<sequence length="164" mass="20015">MMFIYKFFHFNVHNKTAGIVYRSVISRFSFNEFKEFIWPFWVQSFKKETGAREFNQSLLKYWIPFSVERYGVEVYEFICTQGVDPEMLIEILYELRRKRFISMELLYEECIFQNILNFLENKRTFARATEVISLFPIIHEKLSPTCLQTIEKYLLTENIYFEKI</sequence>
<comment type="caution">
    <text evidence="1">The sequence shown here is derived from an EMBL/GenBank/DDBJ whole genome shotgun (WGS) entry which is preliminary data.</text>
</comment>
<reference evidence="1 2" key="1">
    <citation type="journal article" date="2021" name="BMC Biol.">
        <title>Horizontally acquired antibacterial genes associated with adaptive radiation of ladybird beetles.</title>
        <authorList>
            <person name="Li H.S."/>
            <person name="Tang X.F."/>
            <person name="Huang Y.H."/>
            <person name="Xu Z.Y."/>
            <person name="Chen M.L."/>
            <person name="Du X.Y."/>
            <person name="Qiu B.Y."/>
            <person name="Chen P.T."/>
            <person name="Zhang W."/>
            <person name="Slipinski A."/>
            <person name="Escalona H.E."/>
            <person name="Waterhouse R.M."/>
            <person name="Zwick A."/>
            <person name="Pang H."/>
        </authorList>
    </citation>
    <scope>NUCLEOTIDE SEQUENCE [LARGE SCALE GENOMIC DNA]</scope>
    <source>
        <strain evidence="1">SYSU2018</strain>
    </source>
</reference>
<protein>
    <submittedName>
        <fullName evidence="1">Uncharacterized protein</fullName>
    </submittedName>
</protein>
<organism evidence="1 2">
    <name type="scientific">Cryptolaemus montrouzieri</name>
    <dbReference type="NCBI Taxonomy" id="559131"/>
    <lineage>
        <taxon>Eukaryota</taxon>
        <taxon>Metazoa</taxon>
        <taxon>Ecdysozoa</taxon>
        <taxon>Arthropoda</taxon>
        <taxon>Hexapoda</taxon>
        <taxon>Insecta</taxon>
        <taxon>Pterygota</taxon>
        <taxon>Neoptera</taxon>
        <taxon>Endopterygota</taxon>
        <taxon>Coleoptera</taxon>
        <taxon>Polyphaga</taxon>
        <taxon>Cucujiformia</taxon>
        <taxon>Coccinelloidea</taxon>
        <taxon>Coccinellidae</taxon>
        <taxon>Scymninae</taxon>
        <taxon>Scymnini</taxon>
        <taxon>Cryptolaemus</taxon>
    </lineage>
</organism>
<proteinExistence type="predicted"/>
<evidence type="ECO:0000313" key="2">
    <source>
        <dbReference type="Proteomes" id="UP001516400"/>
    </source>
</evidence>
<accession>A0ABD2MXL0</accession>
<name>A0ABD2MXL0_9CUCU</name>